<feature type="transmembrane region" description="Helical" evidence="1">
    <location>
        <begin position="39"/>
        <end position="63"/>
    </location>
</feature>
<dbReference type="EMBL" id="JBHSPW010000011">
    <property type="protein sequence ID" value="MFC5895604.1"/>
    <property type="molecule type" value="Genomic_DNA"/>
</dbReference>
<protein>
    <submittedName>
        <fullName evidence="2">Superinfection immunity protein</fullName>
    </submittedName>
</protein>
<evidence type="ECO:0000256" key="1">
    <source>
        <dbReference type="SAM" id="Phobius"/>
    </source>
</evidence>
<accession>A0ABW1FNW1</accession>
<dbReference type="Proteomes" id="UP001596241">
    <property type="component" value="Unassembled WGS sequence"/>
</dbReference>
<dbReference type="Pfam" id="PF14373">
    <property type="entry name" value="Imm_superinfect"/>
    <property type="match status" value="1"/>
</dbReference>
<dbReference type="RefSeq" id="WP_345088476.1">
    <property type="nucleotide sequence ID" value="NZ_BAAAWG010000014.1"/>
</dbReference>
<sequence length="74" mass="8081">MTDYLQALTPVVAIVLAVLALVVYLLPTYVAFHRKSENRWLVLAINVLLGGSLVGWVIALILATRKPAVQQQPA</sequence>
<keyword evidence="1" id="KW-0812">Transmembrane</keyword>
<organism evidence="2 3">
    <name type="scientific">Streptomyces ramulosus</name>
    <dbReference type="NCBI Taxonomy" id="47762"/>
    <lineage>
        <taxon>Bacteria</taxon>
        <taxon>Bacillati</taxon>
        <taxon>Actinomycetota</taxon>
        <taxon>Actinomycetes</taxon>
        <taxon>Kitasatosporales</taxon>
        <taxon>Streptomycetaceae</taxon>
        <taxon>Streptomyces</taxon>
    </lineage>
</organism>
<gene>
    <name evidence="2" type="ORF">ACFP3M_22680</name>
</gene>
<evidence type="ECO:0000313" key="2">
    <source>
        <dbReference type="EMBL" id="MFC5895604.1"/>
    </source>
</evidence>
<evidence type="ECO:0000313" key="3">
    <source>
        <dbReference type="Proteomes" id="UP001596241"/>
    </source>
</evidence>
<keyword evidence="1" id="KW-1133">Transmembrane helix</keyword>
<dbReference type="InterPro" id="IPR016410">
    <property type="entry name" value="Phage_imm"/>
</dbReference>
<keyword evidence="3" id="KW-1185">Reference proteome</keyword>
<reference evidence="3" key="1">
    <citation type="journal article" date="2019" name="Int. J. Syst. Evol. Microbiol.">
        <title>The Global Catalogue of Microorganisms (GCM) 10K type strain sequencing project: providing services to taxonomists for standard genome sequencing and annotation.</title>
        <authorList>
            <consortium name="The Broad Institute Genomics Platform"/>
            <consortium name="The Broad Institute Genome Sequencing Center for Infectious Disease"/>
            <person name="Wu L."/>
            <person name="Ma J."/>
        </authorList>
    </citation>
    <scope>NUCLEOTIDE SEQUENCE [LARGE SCALE GENOMIC DNA]</scope>
    <source>
        <strain evidence="3">CGMCC 1.15809</strain>
    </source>
</reference>
<name>A0ABW1FNW1_9ACTN</name>
<proteinExistence type="predicted"/>
<comment type="caution">
    <text evidence="2">The sequence shown here is derived from an EMBL/GenBank/DDBJ whole genome shotgun (WGS) entry which is preliminary data.</text>
</comment>
<feature type="transmembrane region" description="Helical" evidence="1">
    <location>
        <begin position="7"/>
        <end position="27"/>
    </location>
</feature>
<keyword evidence="1" id="KW-0472">Membrane</keyword>